<dbReference type="GO" id="GO:0017148">
    <property type="term" value="P:negative regulation of translation"/>
    <property type="evidence" value="ECO:0007669"/>
    <property type="project" value="UniProtKB-KW"/>
</dbReference>
<dbReference type="GO" id="GO:0090729">
    <property type="term" value="F:toxin activity"/>
    <property type="evidence" value="ECO:0007669"/>
    <property type="project" value="UniProtKB-KW"/>
</dbReference>
<protein>
    <recommendedName>
        <fullName evidence="1">rRNA N-glycosylase</fullName>
        <ecNumber evidence="1">3.2.2.22</ecNumber>
    </recommendedName>
</protein>
<dbReference type="PRINTS" id="PR00396">
    <property type="entry name" value="SHIGARICIN"/>
</dbReference>
<reference evidence="2" key="1">
    <citation type="submission" date="2022-07" db="EMBL/GenBank/DDBJ databases">
        <authorList>
            <person name="Macas J."/>
            <person name="Novak P."/>
            <person name="Neumann P."/>
        </authorList>
    </citation>
    <scope>NUCLEOTIDE SEQUENCE</scope>
</reference>
<keyword evidence="1" id="KW-0378">Hydrolase</keyword>
<keyword evidence="1" id="KW-0652">Protein synthesis inhibitor</keyword>
<evidence type="ECO:0000256" key="1">
    <source>
        <dbReference type="RuleBase" id="RU004915"/>
    </source>
</evidence>
<proteinExistence type="inferred from homology"/>
<evidence type="ECO:0000313" key="2">
    <source>
        <dbReference type="EMBL" id="CAH9147914.1"/>
    </source>
</evidence>
<dbReference type="InterPro" id="IPR036041">
    <property type="entry name" value="Ribosome-inact_prot_sf"/>
</dbReference>
<dbReference type="Proteomes" id="UP001152523">
    <property type="component" value="Unassembled WGS sequence"/>
</dbReference>
<dbReference type="EC" id="3.2.2.22" evidence="1"/>
<gene>
    <name evidence="2" type="ORF">CEPIT_LOCUS44095</name>
</gene>
<comment type="similarity">
    <text evidence="1">Belongs to the ribosome-inactivating protein family.</text>
</comment>
<dbReference type="PANTHER" id="PTHR33453:SF34">
    <property type="entry name" value="RIBOSOME-INACTIVATING PROTEIN"/>
    <property type="match status" value="1"/>
</dbReference>
<comment type="caution">
    <text evidence="2">The sequence shown here is derived from an EMBL/GenBank/DDBJ whole genome shotgun (WGS) entry which is preliminary data.</text>
</comment>
<dbReference type="SUPFAM" id="SSF56371">
    <property type="entry name" value="Ribosome inactivating proteins (RIP)"/>
    <property type="match status" value="1"/>
</dbReference>
<dbReference type="EMBL" id="CAMAPF010001140">
    <property type="protein sequence ID" value="CAH9147914.1"/>
    <property type="molecule type" value="Genomic_DNA"/>
</dbReference>
<dbReference type="Gene3D" id="3.40.420.10">
    <property type="entry name" value="Ricin (A subunit), domain 1"/>
    <property type="match status" value="1"/>
</dbReference>
<dbReference type="PANTHER" id="PTHR33453">
    <property type="match status" value="1"/>
</dbReference>
<organism evidence="2 3">
    <name type="scientific">Cuscuta epithymum</name>
    <dbReference type="NCBI Taxonomy" id="186058"/>
    <lineage>
        <taxon>Eukaryota</taxon>
        <taxon>Viridiplantae</taxon>
        <taxon>Streptophyta</taxon>
        <taxon>Embryophyta</taxon>
        <taxon>Tracheophyta</taxon>
        <taxon>Spermatophyta</taxon>
        <taxon>Magnoliopsida</taxon>
        <taxon>eudicotyledons</taxon>
        <taxon>Gunneridae</taxon>
        <taxon>Pentapetalae</taxon>
        <taxon>asterids</taxon>
        <taxon>lamiids</taxon>
        <taxon>Solanales</taxon>
        <taxon>Convolvulaceae</taxon>
        <taxon>Cuscuteae</taxon>
        <taxon>Cuscuta</taxon>
        <taxon>Cuscuta subgen. Cuscuta</taxon>
    </lineage>
</organism>
<dbReference type="InterPro" id="IPR017989">
    <property type="entry name" value="Ribosome_inactivat_1/2"/>
</dbReference>
<sequence>MSIVGSFRVQVYGLFQNHDLYSFPAITYRPKVTLVVCHQQNNIFQHDGINRRYYNKFIQECLEYLGDGTHLDIPILPLSEPNDILQRENYFLINLTNEAKHKITLIGRRTDVYLIAFISQNTVWYFRDEVDLGPVMRTLFRDDEEKDFFQIPFEASYGHLQSKLKDRSGRQDCDLGNNQFSSCISKLYGIRRDDRQRDYTIASAFLVFIQMLSESMRLRKFNRKVADVVQPTHGVYGQFQADEFDMSCQNNWRTLSEAILEQNKVTDKLKRAITLGFHRVVDTVRKAKKIVQLLKRKRCDQMEAQQMKFHGK</sequence>
<dbReference type="GO" id="GO:0006952">
    <property type="term" value="P:defense response"/>
    <property type="evidence" value="ECO:0007669"/>
    <property type="project" value="UniProtKB-KW"/>
</dbReference>
<keyword evidence="3" id="KW-1185">Reference proteome</keyword>
<name>A0AAV0GJJ0_9ASTE</name>
<accession>A0AAV0GJJ0</accession>
<evidence type="ECO:0000313" key="3">
    <source>
        <dbReference type="Proteomes" id="UP001152523"/>
    </source>
</evidence>
<dbReference type="InterPro" id="IPR016138">
    <property type="entry name" value="Ribosome_inactivat_prot_sub1"/>
</dbReference>
<dbReference type="GO" id="GO:0030598">
    <property type="term" value="F:rRNA N-glycosylase activity"/>
    <property type="evidence" value="ECO:0007669"/>
    <property type="project" value="UniProtKB-EC"/>
</dbReference>
<dbReference type="AlphaFoldDB" id="A0AAV0GJJ0"/>
<dbReference type="Pfam" id="PF00161">
    <property type="entry name" value="RIP"/>
    <property type="match status" value="1"/>
</dbReference>
<keyword evidence="1" id="KW-0800">Toxin</keyword>
<dbReference type="InterPro" id="IPR001574">
    <property type="entry name" value="Ribosome_inactivat_prot"/>
</dbReference>
<comment type="catalytic activity">
    <reaction evidence="1">
        <text>Endohydrolysis of the N-glycosidic bond at one specific adenosine on the 28S rRNA.</text>
        <dbReference type="EC" id="3.2.2.22"/>
    </reaction>
</comment>
<keyword evidence="1" id="KW-0611">Plant defense</keyword>